<proteinExistence type="predicted"/>
<dbReference type="KEGG" id="ttr:Tter_2581"/>
<dbReference type="AlphaFoldDB" id="D1CI99"/>
<sequence length="120" mass="12840">MRAVDRHLGLGLLFCALLALALHSTHLPMTVEHVLDHSSAHTVVDAGHDGQVWAGQHPRDACAAGISADLARKAAAVAVMPQARTQLYRVVPSPPMGHIAQLDAGQSRDKLRAAMQVFRI</sequence>
<organism evidence="1 2">
    <name type="scientific">Thermobaculum terrenum (strain ATCC BAA-798 / CCMEE 7001 / YNP1)</name>
    <dbReference type="NCBI Taxonomy" id="525904"/>
    <lineage>
        <taxon>Bacteria</taxon>
        <taxon>Bacillati</taxon>
        <taxon>Chloroflexota</taxon>
        <taxon>Chloroflexia</taxon>
        <taxon>Candidatus Thermobaculales</taxon>
        <taxon>Candidatus Thermobaculaceae</taxon>
        <taxon>Thermobaculum</taxon>
    </lineage>
</organism>
<dbReference type="STRING" id="525904.Tter_2581"/>
<dbReference type="EMBL" id="CP001826">
    <property type="protein sequence ID" value="ACZ43470.1"/>
    <property type="molecule type" value="Genomic_DNA"/>
</dbReference>
<protein>
    <submittedName>
        <fullName evidence="1">Uncharacterized protein</fullName>
    </submittedName>
</protein>
<evidence type="ECO:0000313" key="2">
    <source>
        <dbReference type="Proteomes" id="UP000000323"/>
    </source>
</evidence>
<reference evidence="2" key="1">
    <citation type="journal article" date="2010" name="Stand. Genomic Sci.">
        <title>Complete genome sequence of 'Thermobaculum terrenum' type strain (YNP1).</title>
        <authorList>
            <person name="Kiss H."/>
            <person name="Cleland D."/>
            <person name="Lapidus A."/>
            <person name="Lucas S."/>
            <person name="Glavina Del Rio T."/>
            <person name="Nolan M."/>
            <person name="Tice H."/>
            <person name="Han C."/>
            <person name="Goodwin L."/>
            <person name="Pitluck S."/>
            <person name="Liolios K."/>
            <person name="Ivanova N."/>
            <person name="Mavromatis K."/>
            <person name="Ovchinnikova G."/>
            <person name="Pati A."/>
            <person name="Chen A."/>
            <person name="Palaniappan K."/>
            <person name="Land M."/>
            <person name="Hauser L."/>
            <person name="Chang Y."/>
            <person name="Jeffries C."/>
            <person name="Lu M."/>
            <person name="Brettin T."/>
            <person name="Detter J."/>
            <person name="Goker M."/>
            <person name="Tindall B."/>
            <person name="Beck B."/>
            <person name="McDermott T."/>
            <person name="Woyke T."/>
            <person name="Bristow J."/>
            <person name="Eisen J."/>
            <person name="Markowitz V."/>
            <person name="Hugenholtz P."/>
            <person name="Kyrpides N."/>
            <person name="Klenk H."/>
            <person name="Cheng J."/>
        </authorList>
    </citation>
    <scope>NUCLEOTIDE SEQUENCE [LARGE SCALE GENOMIC DNA]</scope>
    <source>
        <strain evidence="2">ATCC BAA-798 / YNP1</strain>
    </source>
</reference>
<dbReference type="RefSeq" id="WP_012876501.1">
    <property type="nucleotide sequence ID" value="NC_013526.1"/>
</dbReference>
<gene>
    <name evidence="1" type="ordered locus">Tter_2581</name>
</gene>
<evidence type="ECO:0000313" key="1">
    <source>
        <dbReference type="EMBL" id="ACZ43470.1"/>
    </source>
</evidence>
<accession>D1CI99</accession>
<keyword evidence="2" id="KW-1185">Reference proteome</keyword>
<name>D1CI99_THET1</name>
<dbReference type="HOGENOM" id="CLU_2048641_0_0_0"/>
<dbReference type="Proteomes" id="UP000000323">
    <property type="component" value="Chromosome 2"/>
</dbReference>